<comment type="caution">
    <text evidence="2">The sequence shown here is derived from an EMBL/GenBank/DDBJ whole genome shotgun (WGS) entry which is preliminary data.</text>
</comment>
<proteinExistence type="predicted"/>
<protein>
    <submittedName>
        <fullName evidence="2">Uncharacterized protein</fullName>
    </submittedName>
</protein>
<evidence type="ECO:0000313" key="2">
    <source>
        <dbReference type="EMBL" id="KAJ3564371.1"/>
    </source>
</evidence>
<dbReference type="Proteomes" id="UP001213000">
    <property type="component" value="Unassembled WGS sequence"/>
</dbReference>
<dbReference type="EMBL" id="JANIEX010000668">
    <property type="protein sequence ID" value="KAJ3564371.1"/>
    <property type="molecule type" value="Genomic_DNA"/>
</dbReference>
<feature type="region of interest" description="Disordered" evidence="1">
    <location>
        <begin position="345"/>
        <end position="369"/>
    </location>
</feature>
<gene>
    <name evidence="2" type="ORF">NP233_g8335</name>
</gene>
<evidence type="ECO:0000256" key="1">
    <source>
        <dbReference type="SAM" id="MobiDB-lite"/>
    </source>
</evidence>
<feature type="compositionally biased region" description="Polar residues" evidence="1">
    <location>
        <begin position="346"/>
        <end position="369"/>
    </location>
</feature>
<reference evidence="2" key="1">
    <citation type="submission" date="2022-07" db="EMBL/GenBank/DDBJ databases">
        <title>Genome Sequence of Leucocoprinus birnbaumii.</title>
        <authorList>
            <person name="Buettner E."/>
        </authorList>
    </citation>
    <scope>NUCLEOTIDE SEQUENCE</scope>
    <source>
        <strain evidence="2">VT141</strain>
    </source>
</reference>
<evidence type="ECO:0000313" key="3">
    <source>
        <dbReference type="Proteomes" id="UP001213000"/>
    </source>
</evidence>
<sequence length="424" mass="46642">MACALIPAIHVSPPPPQEHYPEPYSPFRNLAFPDPDKDAFRPNLLTPPPSHTTFAKHLSPLCPPETPVNNKGLERERFEALLKASRERNALVGAKKAVDLRKEIAHKAHRHKLVERRALFLSKVQAPPSPTATMTPKTPPDSPAIFHYSLPSPGLVSPLAMFDTLHDNDDSASRKWVEQVDFRLPYDINKQVSRSAGLFKDSKTAQVLPSLDQISARLKTLATARSTSIVDGLRLPAAVPVSAPTAPSNRPATIEIGRLRMPVRAAKTPPVAAREMPPQSQHVPISIPPPQLPVSPFPSDLQVTTTVVPRIATASPAELTESNLKILDARERKAHNMLSTLRRRTLSTPQQPLQSAPLLNTTMPGNLTRNAARRTTPLPIPEAVMEMDTDGRKSRWKRHSAPADLMPRDRLGFEHPVFALPGAF</sequence>
<accession>A0AAD5VT03</accession>
<name>A0AAD5VT03_9AGAR</name>
<dbReference type="AlphaFoldDB" id="A0AAD5VT03"/>
<keyword evidence="3" id="KW-1185">Reference proteome</keyword>
<organism evidence="2 3">
    <name type="scientific">Leucocoprinus birnbaumii</name>
    <dbReference type="NCBI Taxonomy" id="56174"/>
    <lineage>
        <taxon>Eukaryota</taxon>
        <taxon>Fungi</taxon>
        <taxon>Dikarya</taxon>
        <taxon>Basidiomycota</taxon>
        <taxon>Agaricomycotina</taxon>
        <taxon>Agaricomycetes</taxon>
        <taxon>Agaricomycetidae</taxon>
        <taxon>Agaricales</taxon>
        <taxon>Agaricineae</taxon>
        <taxon>Agaricaceae</taxon>
        <taxon>Leucocoprinus</taxon>
    </lineage>
</organism>